<feature type="region of interest" description="Disordered" evidence="1">
    <location>
        <begin position="43"/>
        <end position="71"/>
    </location>
</feature>
<name>A0A941EY34_9ACTN</name>
<reference evidence="2" key="1">
    <citation type="submission" date="2021-04" db="EMBL/GenBank/DDBJ databases">
        <title>Genome based classification of Actinospica acidithermotolerans sp. nov., an actinobacterium isolated from an Indonesian hot spring.</title>
        <authorList>
            <person name="Kusuma A.B."/>
            <person name="Putra K.E."/>
            <person name="Nafisah S."/>
            <person name="Loh J."/>
            <person name="Nouioui I."/>
            <person name="Goodfellow M."/>
        </authorList>
    </citation>
    <scope>NUCLEOTIDE SEQUENCE</scope>
    <source>
        <strain evidence="2">CSCA 57</strain>
    </source>
</reference>
<evidence type="ECO:0000313" key="2">
    <source>
        <dbReference type="EMBL" id="MBR7838563.1"/>
    </source>
</evidence>
<gene>
    <name evidence="2" type="ORF">KDL01_35175</name>
</gene>
<protein>
    <submittedName>
        <fullName evidence="2">Uncharacterized protein</fullName>
    </submittedName>
</protein>
<feature type="compositionally biased region" description="Low complexity" evidence="1">
    <location>
        <begin position="50"/>
        <end position="61"/>
    </location>
</feature>
<dbReference type="EMBL" id="JAGSOG010000302">
    <property type="protein sequence ID" value="MBR7838563.1"/>
    <property type="molecule type" value="Genomic_DNA"/>
</dbReference>
<sequence length="71" mass="6946">MRRFAIGIRIPSRKPGGLTLGLLSALLAVGGSGAVAYALITAPTPPPQPTAAQAGTLAPAGSARPRTSASP</sequence>
<feature type="non-terminal residue" evidence="2">
    <location>
        <position position="71"/>
    </location>
</feature>
<keyword evidence="3" id="KW-1185">Reference proteome</keyword>
<comment type="caution">
    <text evidence="2">The sequence shown here is derived from an EMBL/GenBank/DDBJ whole genome shotgun (WGS) entry which is preliminary data.</text>
</comment>
<evidence type="ECO:0000313" key="3">
    <source>
        <dbReference type="Proteomes" id="UP000675781"/>
    </source>
</evidence>
<dbReference type="Proteomes" id="UP000675781">
    <property type="component" value="Unassembled WGS sequence"/>
</dbReference>
<accession>A0A941EY34</accession>
<proteinExistence type="predicted"/>
<dbReference type="AlphaFoldDB" id="A0A941EY34"/>
<evidence type="ECO:0000256" key="1">
    <source>
        <dbReference type="SAM" id="MobiDB-lite"/>
    </source>
</evidence>
<organism evidence="2 3">
    <name type="scientific">Actinospica durhamensis</name>
    <dbReference type="NCBI Taxonomy" id="1508375"/>
    <lineage>
        <taxon>Bacteria</taxon>
        <taxon>Bacillati</taxon>
        <taxon>Actinomycetota</taxon>
        <taxon>Actinomycetes</taxon>
        <taxon>Catenulisporales</taxon>
        <taxon>Actinospicaceae</taxon>
        <taxon>Actinospica</taxon>
    </lineage>
</organism>